<protein>
    <recommendedName>
        <fullName evidence="1">Transposase DDE domain-containing protein</fullName>
    </recommendedName>
</protein>
<evidence type="ECO:0000259" key="1">
    <source>
        <dbReference type="Pfam" id="PF13701"/>
    </source>
</evidence>
<comment type="caution">
    <text evidence="2">The sequence shown here is derived from an EMBL/GenBank/DDBJ whole genome shotgun (WGS) entry which is preliminary data.</text>
</comment>
<gene>
    <name evidence="2" type="ORF">OMQ_00166</name>
</gene>
<feature type="domain" description="Transposase DDE" evidence="1">
    <location>
        <begin position="33"/>
        <end position="452"/>
    </location>
</feature>
<dbReference type="OrthoDB" id="6627885at2"/>
<dbReference type="InterPro" id="IPR047960">
    <property type="entry name" value="Transpos_IS1380"/>
</dbReference>
<proteinExistence type="predicted"/>
<dbReference type="EMBL" id="AHYT01000001">
    <property type="protein sequence ID" value="EOT30463.1"/>
    <property type="molecule type" value="Genomic_DNA"/>
</dbReference>
<dbReference type="AlphaFoldDB" id="S0JRB9"/>
<dbReference type="PATRIC" id="fig|1139996.3.peg.156"/>
<evidence type="ECO:0000313" key="2">
    <source>
        <dbReference type="EMBL" id="EOT30463.1"/>
    </source>
</evidence>
<keyword evidence="3" id="KW-1185">Reference proteome</keyword>
<dbReference type="NCBIfam" id="NF033539">
    <property type="entry name" value="transpos_IS1380"/>
    <property type="match status" value="1"/>
</dbReference>
<dbReference type="SUPFAM" id="SSF53098">
    <property type="entry name" value="Ribonuclease H-like"/>
    <property type="match status" value="1"/>
</dbReference>
<dbReference type="eggNOG" id="COG3385">
    <property type="taxonomic scope" value="Bacteria"/>
</dbReference>
<dbReference type="Proteomes" id="UP000014136">
    <property type="component" value="Unassembled WGS sequence"/>
</dbReference>
<name>S0JRB9_9ENTE</name>
<evidence type="ECO:0000313" key="3">
    <source>
        <dbReference type="Proteomes" id="UP000014136"/>
    </source>
</evidence>
<accession>S0JRB9</accession>
<dbReference type="Pfam" id="PF13701">
    <property type="entry name" value="DDE_Tnp_1_4"/>
    <property type="match status" value="1"/>
</dbReference>
<reference evidence="2 3" key="1">
    <citation type="submission" date="2013-03" db="EMBL/GenBank/DDBJ databases">
        <title>The Genome Sequence of Enterococcus saccharolyticus ATCC_43076 (Illumina only assembly).</title>
        <authorList>
            <consortium name="The Broad Institute Genomics Platform"/>
            <consortium name="The Broad Institute Genome Sequencing Center for Infectious Disease"/>
            <person name="Earl A."/>
            <person name="Russ C."/>
            <person name="Gilmore M."/>
            <person name="Surin D."/>
            <person name="Walker B."/>
            <person name="Young S."/>
            <person name="Zeng Q."/>
            <person name="Gargeya S."/>
            <person name="Fitzgerald M."/>
            <person name="Haas B."/>
            <person name="Abouelleil A."/>
            <person name="Allen A.W."/>
            <person name="Alvarado L."/>
            <person name="Arachchi H.M."/>
            <person name="Berlin A.M."/>
            <person name="Chapman S.B."/>
            <person name="Gainer-Dewar J."/>
            <person name="Goldberg J."/>
            <person name="Griggs A."/>
            <person name="Gujja S."/>
            <person name="Hansen M."/>
            <person name="Howarth C."/>
            <person name="Imamovic A."/>
            <person name="Ireland A."/>
            <person name="Larimer J."/>
            <person name="McCowan C."/>
            <person name="Murphy C."/>
            <person name="Pearson M."/>
            <person name="Poon T.W."/>
            <person name="Priest M."/>
            <person name="Roberts A."/>
            <person name="Saif S."/>
            <person name="Shea T."/>
            <person name="Sisk P."/>
            <person name="Sykes S."/>
            <person name="Wortman J."/>
            <person name="Nusbaum C."/>
            <person name="Birren B."/>
        </authorList>
    </citation>
    <scope>NUCLEOTIDE SEQUENCE [LARGE SCALE GENOMIC DNA]</scope>
    <source>
        <strain evidence="2 3">ATCC 43076</strain>
    </source>
</reference>
<organism evidence="2 3">
    <name type="scientific">Enterococcus saccharolyticus subsp. saccharolyticus ATCC 43076</name>
    <dbReference type="NCBI Taxonomy" id="1139996"/>
    <lineage>
        <taxon>Bacteria</taxon>
        <taxon>Bacillati</taxon>
        <taxon>Bacillota</taxon>
        <taxon>Bacilli</taxon>
        <taxon>Lactobacillales</taxon>
        <taxon>Enterococcaceae</taxon>
        <taxon>Enterococcus</taxon>
    </lineage>
</organism>
<dbReference type="InterPro" id="IPR012337">
    <property type="entry name" value="RNaseH-like_sf"/>
</dbReference>
<sequence length="453" mass="52726">MVNVPPTTIERSFLNGNFTRKHSKIQCKNDRYNTGGNLSTDAGLVLVKEFLHSIGFEQLMEGTLDFQDDRLAPTHLNESILEQLIFQLTAGYDTDSSANILRHDPFFQQMLEKSALASQPTISRFWDRISESPNALMQLQALNQAMLDKVRIQRNTTEMVLDLDSTYCDTYGDQEETAFNTHYQTTGYHPLVAFDGLTKDFLKAELRSGNTYCSTGVANFLNPLLEHYNQTVPISAILVRADSGFAAPELYDLCEEKEHQYVIRLKRNRRLFKMAEEFVQVGDETEWSKREEHFYSIRYQAGTWKHDRRVCIRSVREADELVFNHEFIITNLSDATSAERVYQTYWKRGTMENFIKEAKNGFFFDKTDSSHFLENAVRMMVSVLSYNINNFMRTLTFPEKAKGLQIQSIRLRFFKIAGKLIHTGRRMILKLSTHHVYQEEFFHILREIQSLSW</sequence>
<dbReference type="InterPro" id="IPR025668">
    <property type="entry name" value="Tnp_DDE_dom"/>
</dbReference>
<dbReference type="HOGENOM" id="CLU_028186_7_2_9"/>